<sequence>MRLFLISWLAFTTITLIFSSSHPVDAFFVLGGSIQQEIYLAQLATQYPHIPILISSGSEDPCI</sequence>
<accession>A0A2S6CZW7</accession>
<protein>
    <recommendedName>
        <fullName evidence="3">YdcF family protein</fullName>
    </recommendedName>
</protein>
<proteinExistence type="predicted"/>
<name>A0A2S6CZW7_9CYAN</name>
<dbReference type="AlphaFoldDB" id="A0A2S6CZW7"/>
<comment type="caution">
    <text evidence="1">The sequence shown here is derived from an EMBL/GenBank/DDBJ whole genome shotgun (WGS) entry which is preliminary data.</text>
</comment>
<gene>
    <name evidence="1" type="ORF">CUN59_00150</name>
</gene>
<dbReference type="EMBL" id="PGEM01000002">
    <property type="protein sequence ID" value="PPJ65286.1"/>
    <property type="molecule type" value="Genomic_DNA"/>
</dbReference>
<evidence type="ECO:0000313" key="1">
    <source>
        <dbReference type="EMBL" id="PPJ65286.1"/>
    </source>
</evidence>
<dbReference type="Proteomes" id="UP000239589">
    <property type="component" value="Unassembled WGS sequence"/>
</dbReference>
<organism evidence="1 2">
    <name type="scientific">Cuspidothrix issatschenkoi CHARLIE-1</name>
    <dbReference type="NCBI Taxonomy" id="2052836"/>
    <lineage>
        <taxon>Bacteria</taxon>
        <taxon>Bacillati</taxon>
        <taxon>Cyanobacteriota</taxon>
        <taxon>Cyanophyceae</taxon>
        <taxon>Nostocales</taxon>
        <taxon>Aphanizomenonaceae</taxon>
        <taxon>Cuspidothrix</taxon>
    </lineage>
</organism>
<keyword evidence="2" id="KW-1185">Reference proteome</keyword>
<evidence type="ECO:0000313" key="2">
    <source>
        <dbReference type="Proteomes" id="UP000239589"/>
    </source>
</evidence>
<evidence type="ECO:0008006" key="3">
    <source>
        <dbReference type="Google" id="ProtNLM"/>
    </source>
</evidence>
<dbReference type="OrthoDB" id="508612at2"/>
<reference evidence="1 2" key="1">
    <citation type="submission" date="2018-02" db="EMBL/GenBank/DDBJ databases">
        <title>Discovery of a pederin family compound in a non-symbiotic bloom-forming cyanobacterium.</title>
        <authorList>
            <person name="Kust A."/>
            <person name="Mares J."/>
            <person name="Jokela J."/>
            <person name="Urajova P."/>
            <person name="Hajek J."/>
            <person name="Saurav K."/>
            <person name="Voracova K."/>
            <person name="Fewer D.P."/>
            <person name="Haapaniemi E."/>
            <person name="Permi P."/>
            <person name="Rehakova K."/>
            <person name="Sivonen K."/>
            <person name="Hrouzek P."/>
        </authorList>
    </citation>
    <scope>NUCLEOTIDE SEQUENCE [LARGE SCALE GENOMIC DNA]</scope>
    <source>
        <strain evidence="1 2">CHARLIE-1</strain>
    </source>
</reference>
<dbReference type="RefSeq" id="WP_104385935.1">
    <property type="nucleotide sequence ID" value="NZ_PGEM01000002.1"/>
</dbReference>